<feature type="domain" description="Beta-lactamase-related" evidence="1">
    <location>
        <begin position="47"/>
        <end position="368"/>
    </location>
</feature>
<dbReference type="InterPro" id="IPR050491">
    <property type="entry name" value="AmpC-like"/>
</dbReference>
<keyword evidence="3" id="KW-1185">Reference proteome</keyword>
<proteinExistence type="predicted"/>
<evidence type="ECO:0000259" key="1">
    <source>
        <dbReference type="Pfam" id="PF00144"/>
    </source>
</evidence>
<dbReference type="Gene3D" id="3.40.710.10">
    <property type="entry name" value="DD-peptidase/beta-lactamase superfamily"/>
    <property type="match status" value="1"/>
</dbReference>
<dbReference type="RefSeq" id="WP_379838288.1">
    <property type="nucleotide sequence ID" value="NZ_JBHRYQ010000001.1"/>
</dbReference>
<dbReference type="PANTHER" id="PTHR46825:SF7">
    <property type="entry name" value="D-ALANYL-D-ALANINE CARBOXYPEPTIDASE"/>
    <property type="match status" value="1"/>
</dbReference>
<evidence type="ECO:0000313" key="3">
    <source>
        <dbReference type="Proteomes" id="UP001595616"/>
    </source>
</evidence>
<comment type="caution">
    <text evidence="2">The sequence shown here is derived from an EMBL/GenBank/DDBJ whole genome shotgun (WGS) entry which is preliminary data.</text>
</comment>
<gene>
    <name evidence="2" type="ORF">ACFOOI_12355</name>
</gene>
<evidence type="ECO:0000313" key="2">
    <source>
        <dbReference type="EMBL" id="MFC3811449.1"/>
    </source>
</evidence>
<dbReference type="InterPro" id="IPR001466">
    <property type="entry name" value="Beta-lactam-related"/>
</dbReference>
<keyword evidence="2" id="KW-0378">Hydrolase</keyword>
<dbReference type="InterPro" id="IPR012338">
    <property type="entry name" value="Beta-lactam/transpept-like"/>
</dbReference>
<dbReference type="GO" id="GO:0016787">
    <property type="term" value="F:hydrolase activity"/>
    <property type="evidence" value="ECO:0007669"/>
    <property type="project" value="UniProtKB-KW"/>
</dbReference>
<organism evidence="2 3">
    <name type="scientific">Lacihabitans lacunae</name>
    <dbReference type="NCBI Taxonomy" id="1028214"/>
    <lineage>
        <taxon>Bacteria</taxon>
        <taxon>Pseudomonadati</taxon>
        <taxon>Bacteroidota</taxon>
        <taxon>Cytophagia</taxon>
        <taxon>Cytophagales</taxon>
        <taxon>Leadbetterellaceae</taxon>
        <taxon>Lacihabitans</taxon>
    </lineage>
</organism>
<dbReference type="PROSITE" id="PS51257">
    <property type="entry name" value="PROKAR_LIPOPROTEIN"/>
    <property type="match status" value="1"/>
</dbReference>
<name>A0ABV7YVQ2_9BACT</name>
<dbReference type="Pfam" id="PF00144">
    <property type="entry name" value="Beta-lactamase"/>
    <property type="match status" value="1"/>
</dbReference>
<reference evidence="3" key="1">
    <citation type="journal article" date="2019" name="Int. J. Syst. Evol. Microbiol.">
        <title>The Global Catalogue of Microorganisms (GCM) 10K type strain sequencing project: providing services to taxonomists for standard genome sequencing and annotation.</title>
        <authorList>
            <consortium name="The Broad Institute Genomics Platform"/>
            <consortium name="The Broad Institute Genome Sequencing Center for Infectious Disease"/>
            <person name="Wu L."/>
            <person name="Ma J."/>
        </authorList>
    </citation>
    <scope>NUCLEOTIDE SEQUENCE [LARGE SCALE GENOMIC DNA]</scope>
    <source>
        <strain evidence="3">CECT 7956</strain>
    </source>
</reference>
<dbReference type="EMBL" id="JBHRYQ010000001">
    <property type="protein sequence ID" value="MFC3811449.1"/>
    <property type="molecule type" value="Genomic_DNA"/>
</dbReference>
<dbReference type="Proteomes" id="UP001595616">
    <property type="component" value="Unassembled WGS sequence"/>
</dbReference>
<dbReference type="PANTHER" id="PTHR46825">
    <property type="entry name" value="D-ALANYL-D-ALANINE-CARBOXYPEPTIDASE/ENDOPEPTIDASE AMPH"/>
    <property type="match status" value="1"/>
</dbReference>
<sequence>MKLIKNIAIISILTAGVSCEKTENIVPDFPCTKEINNHPNAAKYQKLMERLLQIGIPGVTMTVITPEGTFSKTGGKADIKNNISLSPCHTMRVGSVTKIFTSVAILKLQDEGKLNIDDKINKYLPSTITDKLPNGNDATIKQLLRHQSGIPEYSTISNNLLISNYSIKRQSAAEIISNILEKKAVFSAGKGQEYSNTNYILLGMILKSISGKSANEVLKEKIISPLDLQNTFVSNEIPSSLSRAYNDIHDKGLMVDRTEIENNAVGGEDILDGGIISNSFDLATFLHALTSGQILSPKAFAQMKEFITITQDLGDLTHIKEYGLGLMKLETDHGIAIGHYGSVQSFNALLYHFPDQKVTVAIIRNGESTEIKKVFESKELFNYLFENK</sequence>
<dbReference type="EC" id="3.-.-.-" evidence="2"/>
<accession>A0ABV7YVQ2</accession>
<dbReference type="SUPFAM" id="SSF56601">
    <property type="entry name" value="beta-lactamase/transpeptidase-like"/>
    <property type="match status" value="1"/>
</dbReference>
<protein>
    <submittedName>
        <fullName evidence="2">Serine hydrolase domain-containing protein</fullName>
        <ecNumber evidence="2">3.-.-.-</ecNumber>
    </submittedName>
</protein>